<keyword evidence="4" id="KW-0238">DNA-binding</keyword>
<feature type="region of interest" description="Disordered" evidence="6">
    <location>
        <begin position="1"/>
        <end position="34"/>
    </location>
</feature>
<dbReference type="SUPFAM" id="SSF88659">
    <property type="entry name" value="Sigma3 and sigma4 domains of RNA polymerase sigma factors"/>
    <property type="match status" value="1"/>
</dbReference>
<keyword evidence="3" id="KW-0731">Sigma factor</keyword>
<evidence type="ECO:0000313" key="8">
    <source>
        <dbReference type="EMBL" id="GMI48337.1"/>
    </source>
</evidence>
<keyword evidence="9" id="KW-1185">Reference proteome</keyword>
<feature type="compositionally biased region" description="Low complexity" evidence="6">
    <location>
        <begin position="14"/>
        <end position="34"/>
    </location>
</feature>
<dbReference type="Gene3D" id="1.10.10.10">
    <property type="entry name" value="Winged helix-like DNA-binding domain superfamily/Winged helix DNA-binding domain"/>
    <property type="match status" value="1"/>
</dbReference>
<dbReference type="InterPro" id="IPR013325">
    <property type="entry name" value="RNA_pol_sigma_r2"/>
</dbReference>
<comment type="similarity">
    <text evidence="1">Belongs to the sigma-70 factor family.</text>
</comment>
<dbReference type="InterPro" id="IPR013324">
    <property type="entry name" value="RNA_pol_sigma_r3/r4-like"/>
</dbReference>
<evidence type="ECO:0000256" key="5">
    <source>
        <dbReference type="ARBA" id="ARBA00023163"/>
    </source>
</evidence>
<dbReference type="PROSITE" id="PS00715">
    <property type="entry name" value="SIGMA70_1"/>
    <property type="match status" value="1"/>
</dbReference>
<comment type="caution">
    <text evidence="8">The sequence shown here is derived from an EMBL/GenBank/DDBJ whole genome shotgun (WGS) entry which is preliminary data.</text>
</comment>
<dbReference type="Gene3D" id="1.20.120.1810">
    <property type="match status" value="1"/>
</dbReference>
<dbReference type="Proteomes" id="UP001165065">
    <property type="component" value="Unassembled WGS sequence"/>
</dbReference>
<evidence type="ECO:0000259" key="7">
    <source>
        <dbReference type="PROSITE" id="PS00715"/>
    </source>
</evidence>
<dbReference type="GO" id="GO:0016987">
    <property type="term" value="F:sigma factor activity"/>
    <property type="evidence" value="ECO:0007669"/>
    <property type="project" value="UniProtKB-KW"/>
</dbReference>
<dbReference type="InterPro" id="IPR050239">
    <property type="entry name" value="Sigma-70_RNA_pol_init_factors"/>
</dbReference>
<evidence type="ECO:0000313" key="9">
    <source>
        <dbReference type="Proteomes" id="UP001165065"/>
    </source>
</evidence>
<organism evidence="8 9">
    <name type="scientific">Triparma columacea</name>
    <dbReference type="NCBI Taxonomy" id="722753"/>
    <lineage>
        <taxon>Eukaryota</taxon>
        <taxon>Sar</taxon>
        <taxon>Stramenopiles</taxon>
        <taxon>Ochrophyta</taxon>
        <taxon>Bolidophyceae</taxon>
        <taxon>Parmales</taxon>
        <taxon>Triparmaceae</taxon>
        <taxon>Triparma</taxon>
    </lineage>
</organism>
<dbReference type="SUPFAM" id="SSF88946">
    <property type="entry name" value="Sigma2 domain of RNA polymerase sigma factors"/>
    <property type="match status" value="1"/>
</dbReference>
<evidence type="ECO:0000256" key="6">
    <source>
        <dbReference type="SAM" id="MobiDB-lite"/>
    </source>
</evidence>
<sequence>MNALKSTRTKIIQSGLGSSSHTSSPQTSSSRLPTQTYATTKLTIMQSKAFLEAVKSSPSHSECLEVLGTSDYTSSDLETLITLGSRSRDRLASHNLRLVEFYVTQTLSKRRNNLLSLTRSDLIQEGCLGLLRAIDKYDPTDSRGASFATYAGYWVRASVLRALAEKEDLVRVPYHVSGAVRKILKVKGGGWDDYEDAKKLAMETGMGEGKVRDVLGVIRRKGGYVEFDAGYHGGGEWTEGGEGGRGEGGVQEGMEVLLSEDERTAVELRFGLGGRVVVDREVEEGRGGEERTYMEVGKVMELSGEYARRLVKRGLEKLRRGGDEWNGVVGEGN</sequence>
<dbReference type="InterPro" id="IPR007630">
    <property type="entry name" value="RNA_pol_sigma70_r4"/>
</dbReference>
<dbReference type="GO" id="GO:0003677">
    <property type="term" value="F:DNA binding"/>
    <property type="evidence" value="ECO:0007669"/>
    <property type="project" value="UniProtKB-KW"/>
</dbReference>
<dbReference type="GO" id="GO:0006352">
    <property type="term" value="P:DNA-templated transcription initiation"/>
    <property type="evidence" value="ECO:0007669"/>
    <property type="project" value="InterPro"/>
</dbReference>
<dbReference type="InterPro" id="IPR000943">
    <property type="entry name" value="RNA_pol_sigma70"/>
</dbReference>
<dbReference type="PRINTS" id="PR00046">
    <property type="entry name" value="SIGMA70FCT"/>
</dbReference>
<dbReference type="PANTHER" id="PTHR30603">
    <property type="entry name" value="RNA POLYMERASE SIGMA FACTOR RPO"/>
    <property type="match status" value="1"/>
</dbReference>
<dbReference type="AlphaFoldDB" id="A0A9W7GMC3"/>
<dbReference type="InterPro" id="IPR007627">
    <property type="entry name" value="RNA_pol_sigma70_r2"/>
</dbReference>
<keyword evidence="5" id="KW-0804">Transcription</keyword>
<dbReference type="InterPro" id="IPR014284">
    <property type="entry name" value="RNA_pol_sigma-70_dom"/>
</dbReference>
<proteinExistence type="inferred from homology"/>
<protein>
    <recommendedName>
        <fullName evidence="7">RNA polymerase sigma-70 domain-containing protein</fullName>
    </recommendedName>
</protein>
<evidence type="ECO:0000256" key="3">
    <source>
        <dbReference type="ARBA" id="ARBA00023082"/>
    </source>
</evidence>
<dbReference type="Pfam" id="PF04542">
    <property type="entry name" value="Sigma70_r2"/>
    <property type="match status" value="1"/>
</dbReference>
<dbReference type="Pfam" id="PF04545">
    <property type="entry name" value="Sigma70_r4"/>
    <property type="match status" value="1"/>
</dbReference>
<keyword evidence="2" id="KW-0805">Transcription regulation</keyword>
<dbReference type="NCBIfam" id="TIGR02937">
    <property type="entry name" value="sigma70-ECF"/>
    <property type="match status" value="1"/>
</dbReference>
<evidence type="ECO:0000256" key="4">
    <source>
        <dbReference type="ARBA" id="ARBA00023125"/>
    </source>
</evidence>
<dbReference type="EMBL" id="BRYA01000386">
    <property type="protein sequence ID" value="GMI48337.1"/>
    <property type="molecule type" value="Genomic_DNA"/>
</dbReference>
<evidence type="ECO:0000256" key="2">
    <source>
        <dbReference type="ARBA" id="ARBA00023015"/>
    </source>
</evidence>
<dbReference type="InterPro" id="IPR036388">
    <property type="entry name" value="WH-like_DNA-bd_sf"/>
</dbReference>
<reference evidence="9" key="1">
    <citation type="journal article" date="2023" name="Commun. Biol.">
        <title>Genome analysis of Parmales, the sister group of diatoms, reveals the evolutionary specialization of diatoms from phago-mixotrophs to photoautotrophs.</title>
        <authorList>
            <person name="Ban H."/>
            <person name="Sato S."/>
            <person name="Yoshikawa S."/>
            <person name="Yamada K."/>
            <person name="Nakamura Y."/>
            <person name="Ichinomiya M."/>
            <person name="Sato N."/>
            <person name="Blanc-Mathieu R."/>
            <person name="Endo H."/>
            <person name="Kuwata A."/>
            <person name="Ogata H."/>
        </authorList>
    </citation>
    <scope>NUCLEOTIDE SEQUENCE [LARGE SCALE GENOMIC DNA]</scope>
</reference>
<dbReference type="PANTHER" id="PTHR30603:SF4">
    <property type="entry name" value="RNA POLYMERASE SIGMA FACTOR SIGE, CHLOROPLASTIC_MITOCHONDRIAL"/>
    <property type="match status" value="1"/>
</dbReference>
<evidence type="ECO:0000256" key="1">
    <source>
        <dbReference type="ARBA" id="ARBA00007788"/>
    </source>
</evidence>
<feature type="domain" description="RNA polymerase sigma-70" evidence="7">
    <location>
        <begin position="121"/>
        <end position="134"/>
    </location>
</feature>
<dbReference type="OrthoDB" id="201574at2759"/>
<accession>A0A9W7GMC3</accession>
<gene>
    <name evidence="8" type="ORF">TrCOL_g8831</name>
</gene>
<feature type="compositionally biased region" description="Polar residues" evidence="6">
    <location>
        <begin position="1"/>
        <end position="12"/>
    </location>
</feature>
<name>A0A9W7GMC3_9STRA</name>